<accession>A0A0C9X2P0</accession>
<gene>
    <name evidence="2" type="ORF">K443DRAFT_279025</name>
</gene>
<dbReference type="EMBL" id="KN838553">
    <property type="protein sequence ID" value="KIK06400.1"/>
    <property type="molecule type" value="Genomic_DNA"/>
</dbReference>
<keyword evidence="3" id="KW-1185">Reference proteome</keyword>
<evidence type="ECO:0000313" key="2">
    <source>
        <dbReference type="EMBL" id="KIK06400.1"/>
    </source>
</evidence>
<organism evidence="2 3">
    <name type="scientific">Laccaria amethystina LaAM-08-1</name>
    <dbReference type="NCBI Taxonomy" id="1095629"/>
    <lineage>
        <taxon>Eukaryota</taxon>
        <taxon>Fungi</taxon>
        <taxon>Dikarya</taxon>
        <taxon>Basidiomycota</taxon>
        <taxon>Agaricomycotina</taxon>
        <taxon>Agaricomycetes</taxon>
        <taxon>Agaricomycetidae</taxon>
        <taxon>Agaricales</taxon>
        <taxon>Agaricineae</taxon>
        <taxon>Hydnangiaceae</taxon>
        <taxon>Laccaria</taxon>
    </lineage>
</organism>
<dbReference type="AlphaFoldDB" id="A0A0C9X2P0"/>
<protein>
    <submittedName>
        <fullName evidence="2">Uncharacterized protein</fullName>
    </submittedName>
</protein>
<evidence type="ECO:0000256" key="1">
    <source>
        <dbReference type="SAM" id="MobiDB-lite"/>
    </source>
</evidence>
<dbReference type="Proteomes" id="UP000054477">
    <property type="component" value="Unassembled WGS sequence"/>
</dbReference>
<name>A0A0C9X2P0_9AGAR</name>
<feature type="compositionally biased region" description="Low complexity" evidence="1">
    <location>
        <begin position="69"/>
        <end position="78"/>
    </location>
</feature>
<proteinExistence type="predicted"/>
<reference evidence="2 3" key="1">
    <citation type="submission" date="2014-04" db="EMBL/GenBank/DDBJ databases">
        <authorList>
            <consortium name="DOE Joint Genome Institute"/>
            <person name="Kuo A."/>
            <person name="Kohler A."/>
            <person name="Nagy L.G."/>
            <person name="Floudas D."/>
            <person name="Copeland A."/>
            <person name="Barry K.W."/>
            <person name="Cichocki N."/>
            <person name="Veneault-Fourrey C."/>
            <person name="LaButti K."/>
            <person name="Lindquist E.A."/>
            <person name="Lipzen A."/>
            <person name="Lundell T."/>
            <person name="Morin E."/>
            <person name="Murat C."/>
            <person name="Sun H."/>
            <person name="Tunlid A."/>
            <person name="Henrissat B."/>
            <person name="Grigoriev I.V."/>
            <person name="Hibbett D.S."/>
            <person name="Martin F."/>
            <person name="Nordberg H.P."/>
            <person name="Cantor M.N."/>
            <person name="Hua S.X."/>
        </authorList>
    </citation>
    <scope>NUCLEOTIDE SEQUENCE [LARGE SCALE GENOMIC DNA]</scope>
    <source>
        <strain evidence="2 3">LaAM-08-1</strain>
    </source>
</reference>
<evidence type="ECO:0000313" key="3">
    <source>
        <dbReference type="Proteomes" id="UP000054477"/>
    </source>
</evidence>
<feature type="region of interest" description="Disordered" evidence="1">
    <location>
        <begin position="66"/>
        <end position="86"/>
    </location>
</feature>
<dbReference type="HOGENOM" id="CLU_1938503_0_0_1"/>
<sequence>MSCLEQSLLCTPAPSFSVHRPYFSILPHIQLTKILLRGGLGKIRLSRRFSLTSQGRCVHLPRCLPLSRESTPSESTTPYPDKSPTILKPHPALAHQPAPSRMAVLQHIYGFDPVLWTSLASLAQAQSTIY</sequence>
<reference evidence="3" key="2">
    <citation type="submission" date="2015-01" db="EMBL/GenBank/DDBJ databases">
        <title>Evolutionary Origins and Diversification of the Mycorrhizal Mutualists.</title>
        <authorList>
            <consortium name="DOE Joint Genome Institute"/>
            <consortium name="Mycorrhizal Genomics Consortium"/>
            <person name="Kohler A."/>
            <person name="Kuo A."/>
            <person name="Nagy L.G."/>
            <person name="Floudas D."/>
            <person name="Copeland A."/>
            <person name="Barry K.W."/>
            <person name="Cichocki N."/>
            <person name="Veneault-Fourrey C."/>
            <person name="LaButti K."/>
            <person name="Lindquist E.A."/>
            <person name="Lipzen A."/>
            <person name="Lundell T."/>
            <person name="Morin E."/>
            <person name="Murat C."/>
            <person name="Riley R."/>
            <person name="Ohm R."/>
            <person name="Sun H."/>
            <person name="Tunlid A."/>
            <person name="Henrissat B."/>
            <person name="Grigoriev I.V."/>
            <person name="Hibbett D.S."/>
            <person name="Martin F."/>
        </authorList>
    </citation>
    <scope>NUCLEOTIDE SEQUENCE [LARGE SCALE GENOMIC DNA]</scope>
    <source>
        <strain evidence="3">LaAM-08-1</strain>
    </source>
</reference>